<dbReference type="RefSeq" id="WP_270046078.1">
    <property type="nucleotide sequence ID" value="NZ_JAPDOD010000077.1"/>
</dbReference>
<evidence type="ECO:0000313" key="2">
    <source>
        <dbReference type="Proteomes" id="UP001149140"/>
    </source>
</evidence>
<reference evidence="1" key="1">
    <citation type="submission" date="2022-10" db="EMBL/GenBank/DDBJ databases">
        <title>The WGS of Solirubrobacter ginsenosidimutans DSM 21036.</title>
        <authorList>
            <person name="Jiang Z."/>
        </authorList>
    </citation>
    <scope>NUCLEOTIDE SEQUENCE</scope>
    <source>
        <strain evidence="1">DSM 21036</strain>
    </source>
</reference>
<evidence type="ECO:0000313" key="1">
    <source>
        <dbReference type="EMBL" id="MDA0166824.1"/>
    </source>
</evidence>
<proteinExistence type="predicted"/>
<protein>
    <submittedName>
        <fullName evidence="1">Uncharacterized protein</fullName>
    </submittedName>
</protein>
<dbReference type="Proteomes" id="UP001149140">
    <property type="component" value="Unassembled WGS sequence"/>
</dbReference>
<sequence>MSIRTDHLIDVLPEAYGAAERDSLVYRLLDAIGAELTVADDKLAQLLKSHWVDYASGAALDGLGAIYGVARRPLPHGSVESDDAFRRRLKSVVPLFTGGGTIRAVRGAVQSALGLPFDLGTLNVSDALRADLEELVQLEEFSPLPERVVYDTVTAVGGASELIAETRLRGAAESVPRIEWRFGTGSARDLTVERLDLAQGVRCDPGMVILPGSVLVLATTVDGRFTAVLDGRDVSGSFTGLAGGAPALPPIPLDASEWRYRARSAEYDVSTFDAGETFDLPIFAVEMTWTRYTPMSFDVTVPWSLETTVKALLSRYTYTGDVFVFAGLGPEAIPQVVADTRAAGVKGNVHFSVLGVEDHAMRDRLSLLGDHRATEDAGARDAFSVGSVNSAVENQESRDHFAFAAELDIATFDGPFGFV</sequence>
<keyword evidence="2" id="KW-1185">Reference proteome</keyword>
<comment type="caution">
    <text evidence="1">The sequence shown here is derived from an EMBL/GenBank/DDBJ whole genome shotgun (WGS) entry which is preliminary data.</text>
</comment>
<dbReference type="EMBL" id="JAPDOD010000077">
    <property type="protein sequence ID" value="MDA0166824.1"/>
    <property type="molecule type" value="Genomic_DNA"/>
</dbReference>
<gene>
    <name evidence="1" type="ORF">OM076_41570</name>
</gene>
<accession>A0A9X3N1P7</accession>
<organism evidence="1 2">
    <name type="scientific">Solirubrobacter ginsenosidimutans</name>
    <dbReference type="NCBI Taxonomy" id="490573"/>
    <lineage>
        <taxon>Bacteria</taxon>
        <taxon>Bacillati</taxon>
        <taxon>Actinomycetota</taxon>
        <taxon>Thermoleophilia</taxon>
        <taxon>Solirubrobacterales</taxon>
        <taxon>Solirubrobacteraceae</taxon>
        <taxon>Solirubrobacter</taxon>
    </lineage>
</organism>
<name>A0A9X3N1P7_9ACTN</name>
<dbReference type="AlphaFoldDB" id="A0A9X3N1P7"/>